<feature type="transmembrane region" description="Helical" evidence="7">
    <location>
        <begin position="143"/>
        <end position="159"/>
    </location>
</feature>
<protein>
    <recommendedName>
        <fullName evidence="8">Rhodopsin domain-containing protein</fullName>
    </recommendedName>
</protein>
<dbReference type="Proteomes" id="UP000235786">
    <property type="component" value="Unassembled WGS sequence"/>
</dbReference>
<name>A0A2J6QUS2_HYAVF</name>
<evidence type="ECO:0000256" key="2">
    <source>
        <dbReference type="ARBA" id="ARBA00022692"/>
    </source>
</evidence>
<evidence type="ECO:0000256" key="5">
    <source>
        <dbReference type="ARBA" id="ARBA00038359"/>
    </source>
</evidence>
<keyword evidence="10" id="KW-1185">Reference proteome</keyword>
<keyword evidence="4 7" id="KW-0472">Membrane</keyword>
<feature type="compositionally biased region" description="Polar residues" evidence="6">
    <location>
        <begin position="299"/>
        <end position="313"/>
    </location>
</feature>
<dbReference type="InterPro" id="IPR052337">
    <property type="entry name" value="SAT4-like"/>
</dbReference>
<dbReference type="Pfam" id="PF20684">
    <property type="entry name" value="Fung_rhodopsin"/>
    <property type="match status" value="1"/>
</dbReference>
<dbReference type="PANTHER" id="PTHR33048">
    <property type="entry name" value="PTH11-LIKE INTEGRAL MEMBRANE PROTEIN (AFU_ORTHOLOGUE AFUA_5G11245)"/>
    <property type="match status" value="1"/>
</dbReference>
<comment type="subcellular location">
    <subcellularLocation>
        <location evidence="1">Membrane</location>
        <topology evidence="1">Multi-pass membrane protein</topology>
    </subcellularLocation>
</comment>
<sequence length="325" mass="35977">MAMAVHGWGHHSYYVSRPRIQLVLHLNFTWGLLWVACITQIRISIACSLLKLSPFRLWKAPLYTIIGVQILIFTGYYIIIFGCVAPITANWSRVPMTRHWPLKPIEIFTWVVAGLMIGMDLALALMPIILIRTTLARPTREKLLIGALMATGLLATAFACKKATYFHTKGEGDQMINSVDSTFWAKMEQVTGIIAACMPCLKQPAEELLRKIGILGEEHFPGMSRPSFVLSSRLEHGSAVAAQRELAVVGQEHALQDKGGLLHILGEGRELGLGLGLVRTRSTNWTRGTGKTALLKNTSVSMKSPRSDLTPSPLSDMEPKEHEQV</sequence>
<evidence type="ECO:0000259" key="8">
    <source>
        <dbReference type="Pfam" id="PF20684"/>
    </source>
</evidence>
<evidence type="ECO:0000256" key="6">
    <source>
        <dbReference type="SAM" id="MobiDB-lite"/>
    </source>
</evidence>
<dbReference type="EMBL" id="KZ613970">
    <property type="protein sequence ID" value="PMD30000.1"/>
    <property type="molecule type" value="Genomic_DNA"/>
</dbReference>
<keyword evidence="3 7" id="KW-1133">Transmembrane helix</keyword>
<comment type="similarity">
    <text evidence="5">Belongs to the SAT4 family.</text>
</comment>
<evidence type="ECO:0000256" key="3">
    <source>
        <dbReference type="ARBA" id="ARBA00022989"/>
    </source>
</evidence>
<evidence type="ECO:0000256" key="7">
    <source>
        <dbReference type="SAM" id="Phobius"/>
    </source>
</evidence>
<dbReference type="PANTHER" id="PTHR33048:SF129">
    <property type="entry name" value="INTEGRAL MEMBRANE PROTEIN-RELATED"/>
    <property type="match status" value="1"/>
</dbReference>
<gene>
    <name evidence="9" type="ORF">L207DRAFT_538452</name>
</gene>
<feature type="transmembrane region" description="Helical" evidence="7">
    <location>
        <begin position="28"/>
        <end position="50"/>
    </location>
</feature>
<accession>A0A2J6QUS2</accession>
<evidence type="ECO:0000256" key="4">
    <source>
        <dbReference type="ARBA" id="ARBA00023136"/>
    </source>
</evidence>
<proteinExistence type="inferred from homology"/>
<feature type="transmembrane region" description="Helical" evidence="7">
    <location>
        <begin position="107"/>
        <end position="131"/>
    </location>
</feature>
<evidence type="ECO:0000313" key="10">
    <source>
        <dbReference type="Proteomes" id="UP000235786"/>
    </source>
</evidence>
<organism evidence="9 10">
    <name type="scientific">Hyaloscypha variabilis (strain UAMH 11265 / GT02V1 / F)</name>
    <name type="common">Meliniomyces variabilis</name>
    <dbReference type="NCBI Taxonomy" id="1149755"/>
    <lineage>
        <taxon>Eukaryota</taxon>
        <taxon>Fungi</taxon>
        <taxon>Dikarya</taxon>
        <taxon>Ascomycota</taxon>
        <taxon>Pezizomycotina</taxon>
        <taxon>Leotiomycetes</taxon>
        <taxon>Helotiales</taxon>
        <taxon>Hyaloscyphaceae</taxon>
        <taxon>Hyaloscypha</taxon>
        <taxon>Hyaloscypha variabilis</taxon>
    </lineage>
</organism>
<reference evidence="9 10" key="1">
    <citation type="submission" date="2016-04" db="EMBL/GenBank/DDBJ databases">
        <title>A degradative enzymes factory behind the ericoid mycorrhizal symbiosis.</title>
        <authorList>
            <consortium name="DOE Joint Genome Institute"/>
            <person name="Martino E."/>
            <person name="Morin E."/>
            <person name="Grelet G."/>
            <person name="Kuo A."/>
            <person name="Kohler A."/>
            <person name="Daghino S."/>
            <person name="Barry K."/>
            <person name="Choi C."/>
            <person name="Cichocki N."/>
            <person name="Clum A."/>
            <person name="Copeland A."/>
            <person name="Hainaut M."/>
            <person name="Haridas S."/>
            <person name="Labutti K."/>
            <person name="Lindquist E."/>
            <person name="Lipzen A."/>
            <person name="Khouja H.-R."/>
            <person name="Murat C."/>
            <person name="Ohm R."/>
            <person name="Olson A."/>
            <person name="Spatafora J."/>
            <person name="Veneault-Fourrey C."/>
            <person name="Henrissat B."/>
            <person name="Grigoriev I."/>
            <person name="Martin F."/>
            <person name="Perotto S."/>
        </authorList>
    </citation>
    <scope>NUCLEOTIDE SEQUENCE [LARGE SCALE GENOMIC DNA]</scope>
    <source>
        <strain evidence="9 10">F</strain>
    </source>
</reference>
<evidence type="ECO:0000313" key="9">
    <source>
        <dbReference type="EMBL" id="PMD30000.1"/>
    </source>
</evidence>
<dbReference type="AlphaFoldDB" id="A0A2J6QUS2"/>
<feature type="domain" description="Rhodopsin" evidence="8">
    <location>
        <begin position="3"/>
        <end position="205"/>
    </location>
</feature>
<dbReference type="OrthoDB" id="5278984at2759"/>
<dbReference type="InterPro" id="IPR049326">
    <property type="entry name" value="Rhodopsin_dom_fungi"/>
</dbReference>
<feature type="transmembrane region" description="Helical" evidence="7">
    <location>
        <begin position="62"/>
        <end position="87"/>
    </location>
</feature>
<evidence type="ECO:0000256" key="1">
    <source>
        <dbReference type="ARBA" id="ARBA00004141"/>
    </source>
</evidence>
<dbReference type="GO" id="GO:0016020">
    <property type="term" value="C:membrane"/>
    <property type="evidence" value="ECO:0007669"/>
    <property type="project" value="UniProtKB-SubCell"/>
</dbReference>
<feature type="region of interest" description="Disordered" evidence="6">
    <location>
        <begin position="299"/>
        <end position="325"/>
    </location>
</feature>
<keyword evidence="2 7" id="KW-0812">Transmembrane</keyword>